<dbReference type="GO" id="GO:0042276">
    <property type="term" value="P:error-prone translesion synthesis"/>
    <property type="evidence" value="ECO:0007669"/>
    <property type="project" value="EnsemblMetazoa"/>
</dbReference>
<dbReference type="SUPFAM" id="SSF100879">
    <property type="entry name" value="Lesion bypass DNA polymerase (Y-family), little finger domain"/>
    <property type="match status" value="1"/>
</dbReference>
<evidence type="ECO:0000256" key="3">
    <source>
        <dbReference type="ARBA" id="ARBA00022679"/>
    </source>
</evidence>
<keyword evidence="3" id="KW-0808">Transferase</keyword>
<dbReference type="InterPro" id="IPR036775">
    <property type="entry name" value="DNA_pol_Y-fam_lit_finger_sf"/>
</dbReference>
<sequence length="593" mass="67249">MLTFNDNKAGMSGLDREKISKVIAENTSSTYSSFSKKQQSRIEEKVLEIKNRLENATKEEKQSAEYLMNTLELKLESCRDLSRDCVCIDMDAYFAAVEMRDNPKLRSVPMAVGSSAMLSTSNYLARRFGVRAAMPGFIAKKLCPNLTLVSVNYSKYSKISQKFSQIFLEYDAEVSMMSLDEAYIDLTDYVAQRTENKTLERRRYGGDCPCFLPRVNETEKEAENLEIVEETCEKCAKIRKIYVDHVEFGIGREEIVREIRFRVEQFTGLTCSAGIAANFMLAKICSDFNKPNGQFVLQNERSAIMEFLTDLPIRKVGGIGRVSEAHLQSMEIRTVGDMLLKKSILPLCFSPLAQESFLRIALGLSGRPSASDPRRKSISVERTFTPTSDFSLLCEEHKEICRMLEEDVRKVGIIGGRTITLKLKLASFDVLTRSLTPSEVVTSLEDIQKYSMELLEKEKGQEIRLLGVRLSQLVFEEEKKSKTIADFWNDQKLRPPKSDQHPDDPDDLIIETRPCPICGCHVENRLEIMNSHVDECIRKNRENGASSPELICISVEKTVPAAQKLSTKKRKFGEKTSGKTKKPRTIDSFLKKV</sequence>
<keyword evidence="9" id="KW-0239">DNA-directed DNA polymerase</keyword>
<feature type="compositionally biased region" description="Basic residues" evidence="12">
    <location>
        <begin position="566"/>
        <end position="583"/>
    </location>
</feature>
<dbReference type="InterPro" id="IPR001126">
    <property type="entry name" value="UmuC"/>
</dbReference>
<comment type="catalytic activity">
    <reaction evidence="11">
        <text>DNA(n) + a 2'-deoxyribonucleoside 5'-triphosphate = DNA(n+1) + diphosphate</text>
        <dbReference type="Rhea" id="RHEA:22508"/>
        <dbReference type="Rhea" id="RHEA-COMP:17339"/>
        <dbReference type="Rhea" id="RHEA-COMP:17340"/>
        <dbReference type="ChEBI" id="CHEBI:33019"/>
        <dbReference type="ChEBI" id="CHEBI:61560"/>
        <dbReference type="ChEBI" id="CHEBI:173112"/>
        <dbReference type="EC" id="2.7.7.7"/>
    </reaction>
</comment>
<reference evidence="14" key="2">
    <citation type="submission" date="2022-06" db="UniProtKB">
        <authorList>
            <consortium name="EnsemblMetazoa"/>
        </authorList>
    </citation>
    <scope>IDENTIFICATION</scope>
    <source>
        <strain evidence="14">DF5081</strain>
    </source>
</reference>
<dbReference type="EC" id="2.7.7.7" evidence="1"/>
<dbReference type="GO" id="GO:0003684">
    <property type="term" value="F:damaged DNA binding"/>
    <property type="evidence" value="ECO:0007669"/>
    <property type="project" value="InterPro"/>
</dbReference>
<dbReference type="InterPro" id="IPR050116">
    <property type="entry name" value="DNA_polymerase-Y"/>
</dbReference>
<dbReference type="AlphaFoldDB" id="A0A8R1DFB5"/>
<protein>
    <recommendedName>
        <fullName evidence="2">DNA polymerase kappa</fullName>
        <ecNumber evidence="1">2.7.7.7</ecNumber>
    </recommendedName>
</protein>
<dbReference type="PIRSF" id="PIRSF036603">
    <property type="entry name" value="DPol_eta"/>
    <property type="match status" value="1"/>
</dbReference>
<dbReference type="GO" id="GO:0005634">
    <property type="term" value="C:nucleus"/>
    <property type="evidence" value="ECO:0007669"/>
    <property type="project" value="TreeGrafter"/>
</dbReference>
<keyword evidence="4" id="KW-0548">Nucleotidyltransferase</keyword>
<evidence type="ECO:0000256" key="2">
    <source>
        <dbReference type="ARBA" id="ARBA00016178"/>
    </source>
</evidence>
<dbReference type="Gene3D" id="3.30.1490.100">
    <property type="entry name" value="DNA polymerase, Y-family, little finger domain"/>
    <property type="match status" value="1"/>
</dbReference>
<keyword evidence="8" id="KW-0460">Magnesium</keyword>
<evidence type="ECO:0000256" key="12">
    <source>
        <dbReference type="SAM" id="MobiDB-lite"/>
    </source>
</evidence>
<dbReference type="GO" id="GO:0006281">
    <property type="term" value="P:DNA repair"/>
    <property type="evidence" value="ECO:0007669"/>
    <property type="project" value="UniProtKB-KW"/>
</dbReference>
<evidence type="ECO:0000256" key="1">
    <source>
        <dbReference type="ARBA" id="ARBA00012417"/>
    </source>
</evidence>
<dbReference type="PROSITE" id="PS50173">
    <property type="entry name" value="UMUC"/>
    <property type="match status" value="1"/>
</dbReference>
<dbReference type="PANTHER" id="PTHR11076">
    <property type="entry name" value="DNA REPAIR POLYMERASE UMUC / TRANSFERASE FAMILY MEMBER"/>
    <property type="match status" value="1"/>
</dbReference>
<dbReference type="GO" id="GO:0003887">
    <property type="term" value="F:DNA-directed DNA polymerase activity"/>
    <property type="evidence" value="ECO:0007669"/>
    <property type="project" value="UniProtKB-KW"/>
</dbReference>
<keyword evidence="6" id="KW-0479">Metal-binding</keyword>
<dbReference type="GO" id="GO:0009792">
    <property type="term" value="P:embryo development ending in birth or egg hatching"/>
    <property type="evidence" value="ECO:0007669"/>
    <property type="project" value="EnsemblMetazoa"/>
</dbReference>
<keyword evidence="7" id="KW-0227">DNA damage</keyword>
<feature type="domain" description="UmuC" evidence="13">
    <location>
        <begin position="85"/>
        <end position="320"/>
    </location>
</feature>
<evidence type="ECO:0000256" key="4">
    <source>
        <dbReference type="ARBA" id="ARBA00022695"/>
    </source>
</evidence>
<evidence type="ECO:0000256" key="9">
    <source>
        <dbReference type="ARBA" id="ARBA00022932"/>
    </source>
</evidence>
<evidence type="ECO:0000256" key="5">
    <source>
        <dbReference type="ARBA" id="ARBA00022705"/>
    </source>
</evidence>
<evidence type="ECO:0000256" key="10">
    <source>
        <dbReference type="ARBA" id="ARBA00023204"/>
    </source>
</evidence>
<dbReference type="Pfam" id="PF11799">
    <property type="entry name" value="IMS_C"/>
    <property type="match status" value="1"/>
</dbReference>
<accession>A0A8R1DFB5</accession>
<dbReference type="FunFam" id="3.40.1170.60:FF:000024">
    <property type="entry name" value="DNA polymerase kappa"/>
    <property type="match status" value="1"/>
</dbReference>
<evidence type="ECO:0000259" key="13">
    <source>
        <dbReference type="PROSITE" id="PS50173"/>
    </source>
</evidence>
<keyword evidence="15" id="KW-1185">Reference proteome</keyword>
<evidence type="ECO:0000256" key="6">
    <source>
        <dbReference type="ARBA" id="ARBA00022723"/>
    </source>
</evidence>
<dbReference type="Pfam" id="PF00817">
    <property type="entry name" value="IMS"/>
    <property type="match status" value="1"/>
</dbReference>
<dbReference type="SUPFAM" id="SSF56672">
    <property type="entry name" value="DNA/RNA polymerases"/>
    <property type="match status" value="1"/>
</dbReference>
<keyword evidence="10" id="KW-0234">DNA repair</keyword>
<evidence type="ECO:0000256" key="11">
    <source>
        <dbReference type="ARBA" id="ARBA00049244"/>
    </source>
</evidence>
<dbReference type="InterPro" id="IPR022880">
    <property type="entry name" value="DNApol_IV"/>
</dbReference>
<dbReference type="InterPro" id="IPR017961">
    <property type="entry name" value="DNA_pol_Y-fam_little_finger"/>
</dbReference>
<dbReference type="Proteomes" id="UP000005237">
    <property type="component" value="Unassembled WGS sequence"/>
</dbReference>
<keyword evidence="5" id="KW-0235">DNA replication</keyword>
<dbReference type="CDD" id="cd03586">
    <property type="entry name" value="PolY_Pol_IV_kappa"/>
    <property type="match status" value="1"/>
</dbReference>
<feature type="region of interest" description="Disordered" evidence="12">
    <location>
        <begin position="566"/>
        <end position="588"/>
    </location>
</feature>
<dbReference type="GO" id="GO:0046872">
    <property type="term" value="F:metal ion binding"/>
    <property type="evidence" value="ECO:0007669"/>
    <property type="project" value="UniProtKB-KW"/>
</dbReference>
<evidence type="ECO:0000313" key="14">
    <source>
        <dbReference type="EnsemblMetazoa" id="CJA01039.1"/>
    </source>
</evidence>
<dbReference type="Gene3D" id="3.40.1170.60">
    <property type="match status" value="1"/>
</dbReference>
<dbReference type="PANTHER" id="PTHR11076:SF33">
    <property type="entry name" value="DNA POLYMERASE KAPPA"/>
    <property type="match status" value="1"/>
</dbReference>
<dbReference type="Gene3D" id="1.10.150.810">
    <property type="match status" value="2"/>
</dbReference>
<evidence type="ECO:0000256" key="7">
    <source>
        <dbReference type="ARBA" id="ARBA00022763"/>
    </source>
</evidence>
<organism evidence="14 15">
    <name type="scientific">Caenorhabditis japonica</name>
    <dbReference type="NCBI Taxonomy" id="281687"/>
    <lineage>
        <taxon>Eukaryota</taxon>
        <taxon>Metazoa</taxon>
        <taxon>Ecdysozoa</taxon>
        <taxon>Nematoda</taxon>
        <taxon>Chromadorea</taxon>
        <taxon>Rhabditida</taxon>
        <taxon>Rhabditina</taxon>
        <taxon>Rhabditomorpha</taxon>
        <taxon>Rhabditoidea</taxon>
        <taxon>Rhabditidae</taxon>
        <taxon>Peloderinae</taxon>
        <taxon>Caenorhabditis</taxon>
    </lineage>
</organism>
<dbReference type="EnsemblMetazoa" id="CJA01039.1">
    <property type="protein sequence ID" value="CJA01039.1"/>
    <property type="gene ID" value="WBGene00120243"/>
</dbReference>
<evidence type="ECO:0000256" key="8">
    <source>
        <dbReference type="ARBA" id="ARBA00022842"/>
    </source>
</evidence>
<dbReference type="GO" id="GO:0006260">
    <property type="term" value="P:DNA replication"/>
    <property type="evidence" value="ECO:0007669"/>
    <property type="project" value="UniProtKB-KW"/>
</dbReference>
<dbReference type="InterPro" id="IPR043502">
    <property type="entry name" value="DNA/RNA_pol_sf"/>
</dbReference>
<reference evidence="15" key="1">
    <citation type="submission" date="2010-08" db="EMBL/GenBank/DDBJ databases">
        <authorList>
            <consortium name="Caenorhabditis japonica Sequencing Consortium"/>
            <person name="Wilson R.K."/>
        </authorList>
    </citation>
    <scope>NUCLEOTIDE SEQUENCE [LARGE SCALE GENOMIC DNA]</scope>
    <source>
        <strain evidence="15">DF5081</strain>
    </source>
</reference>
<proteinExistence type="predicted"/>
<dbReference type="FunFam" id="3.30.1490.100:FF:000004">
    <property type="entry name" value="DNA polymerase IV"/>
    <property type="match status" value="1"/>
</dbReference>
<dbReference type="InterPro" id="IPR043128">
    <property type="entry name" value="Rev_trsase/Diguanyl_cyclase"/>
</dbReference>
<dbReference type="Gene3D" id="3.30.70.270">
    <property type="match status" value="1"/>
</dbReference>
<evidence type="ECO:0000313" key="15">
    <source>
        <dbReference type="Proteomes" id="UP000005237"/>
    </source>
</evidence>
<name>A0A8R1DFB5_CAEJA</name>